<keyword evidence="5" id="KW-0812">Transmembrane</keyword>
<reference evidence="9 10" key="1">
    <citation type="submission" date="2021-05" db="EMBL/GenBank/DDBJ databases">
        <title>A Polyphasic approach of four new species of the genus Ohtaekwangia: Ohtaekwangia histidinii sp. nov., Ohtaekwangia cretensis sp. nov., Ohtaekwangia indiensis sp. nov., Ohtaekwangia reichenbachii sp. nov. from diverse environment.</title>
        <authorList>
            <person name="Octaviana S."/>
        </authorList>
    </citation>
    <scope>NUCLEOTIDE SEQUENCE [LARGE SCALE GENOMIC DNA]</scope>
    <source>
        <strain evidence="9 10">PWU37</strain>
    </source>
</reference>
<accession>A0AAP2D6Q2</accession>
<name>A0AAP2D6Q2_9BACT</name>
<dbReference type="EMBL" id="JAHESC010000001">
    <property type="protein sequence ID" value="MBT1685035.1"/>
    <property type="molecule type" value="Genomic_DNA"/>
</dbReference>
<dbReference type="Proteomes" id="UP001319180">
    <property type="component" value="Unassembled WGS sequence"/>
</dbReference>
<protein>
    <submittedName>
        <fullName evidence="9">TolC family protein</fullName>
    </submittedName>
</protein>
<proteinExistence type="inferred from homology"/>
<dbReference type="AlphaFoldDB" id="A0AAP2D6Q2"/>
<feature type="chain" id="PRO_5042821709" evidence="8">
    <location>
        <begin position="29"/>
        <end position="457"/>
    </location>
</feature>
<dbReference type="GO" id="GO:0015562">
    <property type="term" value="F:efflux transmembrane transporter activity"/>
    <property type="evidence" value="ECO:0007669"/>
    <property type="project" value="InterPro"/>
</dbReference>
<comment type="caution">
    <text evidence="9">The sequence shown here is derived from an EMBL/GenBank/DDBJ whole genome shotgun (WGS) entry which is preliminary data.</text>
</comment>
<evidence type="ECO:0000256" key="4">
    <source>
        <dbReference type="ARBA" id="ARBA00022452"/>
    </source>
</evidence>
<feature type="signal peptide" evidence="8">
    <location>
        <begin position="1"/>
        <end position="28"/>
    </location>
</feature>
<keyword evidence="10" id="KW-1185">Reference proteome</keyword>
<dbReference type="SUPFAM" id="SSF56954">
    <property type="entry name" value="Outer membrane efflux proteins (OEP)"/>
    <property type="match status" value="1"/>
</dbReference>
<comment type="subcellular location">
    <subcellularLocation>
        <location evidence="1">Cell outer membrane</location>
    </subcellularLocation>
</comment>
<comment type="similarity">
    <text evidence="2">Belongs to the outer membrane factor (OMF) (TC 1.B.17) family.</text>
</comment>
<evidence type="ECO:0000256" key="2">
    <source>
        <dbReference type="ARBA" id="ARBA00007613"/>
    </source>
</evidence>
<evidence type="ECO:0000313" key="9">
    <source>
        <dbReference type="EMBL" id="MBT1685035.1"/>
    </source>
</evidence>
<dbReference type="PANTHER" id="PTHR30026:SF20">
    <property type="entry name" value="OUTER MEMBRANE PROTEIN TOLC"/>
    <property type="match status" value="1"/>
</dbReference>
<evidence type="ECO:0000313" key="10">
    <source>
        <dbReference type="Proteomes" id="UP001319180"/>
    </source>
</evidence>
<dbReference type="Gene3D" id="1.20.1600.10">
    <property type="entry name" value="Outer membrane efflux proteins (OEP)"/>
    <property type="match status" value="1"/>
</dbReference>
<dbReference type="RefSeq" id="WP_254088289.1">
    <property type="nucleotide sequence ID" value="NZ_JAHESC010000001.1"/>
</dbReference>
<evidence type="ECO:0000256" key="5">
    <source>
        <dbReference type="ARBA" id="ARBA00022692"/>
    </source>
</evidence>
<evidence type="ECO:0000256" key="3">
    <source>
        <dbReference type="ARBA" id="ARBA00022448"/>
    </source>
</evidence>
<gene>
    <name evidence="9" type="ORF">KK078_00630</name>
</gene>
<dbReference type="GO" id="GO:1990281">
    <property type="term" value="C:efflux pump complex"/>
    <property type="evidence" value="ECO:0007669"/>
    <property type="project" value="TreeGrafter"/>
</dbReference>
<sequence length="457" mass="51634">MNIQSSFRRLRNACSLLALTLIPAGMYAQPVLDGYVAEGLRSNIVLQQRNISLQQAENSLRIARTYFLPSVTLLGDYTSGKGGRSIDIPIGDLLNPVYSSLNQLTGSDAFPQVQNVSQNFFPHDFYDAKVRTSLPLINTDLYLNRAIQHDQVVLKQFEVDAYKRQLVFDIKRSYYDYLAAVEAVKIHESGLVLVNKNVEINESLTRNGKGLPANLLRSRSEADRLRADLNSASNTAENARRYFNFLLNKPLESTVTIDTAVMSMPLPDTVQQDASAREELSMLRTARAINQSQIRMTRLNRVPKLSAFLDLGSQATHWEFNNDSRYYLVGVQLSLPLFQGFRNGYTIRHYRYDLQKTELELSNTTRQLELAASIAQNDLQTATQNLQAAHQQQRSAQSYFTLIEKGYQQGVNSLIEFLDARNQLTASALQLNLRTFDVLRAAARLERETASYTLTSN</sequence>
<dbReference type="GO" id="GO:0009279">
    <property type="term" value="C:cell outer membrane"/>
    <property type="evidence" value="ECO:0007669"/>
    <property type="project" value="UniProtKB-SubCell"/>
</dbReference>
<keyword evidence="8" id="KW-0732">Signal</keyword>
<evidence type="ECO:0000256" key="1">
    <source>
        <dbReference type="ARBA" id="ARBA00004442"/>
    </source>
</evidence>
<keyword evidence="4" id="KW-1134">Transmembrane beta strand</keyword>
<keyword evidence="6" id="KW-0472">Membrane</keyword>
<dbReference type="InterPro" id="IPR051906">
    <property type="entry name" value="TolC-like"/>
</dbReference>
<evidence type="ECO:0000256" key="8">
    <source>
        <dbReference type="SAM" id="SignalP"/>
    </source>
</evidence>
<keyword evidence="7" id="KW-0998">Cell outer membrane</keyword>
<dbReference type="PANTHER" id="PTHR30026">
    <property type="entry name" value="OUTER MEMBRANE PROTEIN TOLC"/>
    <property type="match status" value="1"/>
</dbReference>
<dbReference type="InterPro" id="IPR003423">
    <property type="entry name" value="OMP_efflux"/>
</dbReference>
<dbReference type="GO" id="GO:0015288">
    <property type="term" value="F:porin activity"/>
    <property type="evidence" value="ECO:0007669"/>
    <property type="project" value="TreeGrafter"/>
</dbReference>
<evidence type="ECO:0000256" key="7">
    <source>
        <dbReference type="ARBA" id="ARBA00023237"/>
    </source>
</evidence>
<organism evidence="9 10">
    <name type="scientific">Dawidia soli</name>
    <dbReference type="NCBI Taxonomy" id="2782352"/>
    <lineage>
        <taxon>Bacteria</taxon>
        <taxon>Pseudomonadati</taxon>
        <taxon>Bacteroidota</taxon>
        <taxon>Cytophagia</taxon>
        <taxon>Cytophagales</taxon>
        <taxon>Chryseotaleaceae</taxon>
        <taxon>Dawidia</taxon>
    </lineage>
</organism>
<dbReference type="Pfam" id="PF02321">
    <property type="entry name" value="OEP"/>
    <property type="match status" value="1"/>
</dbReference>
<evidence type="ECO:0000256" key="6">
    <source>
        <dbReference type="ARBA" id="ARBA00023136"/>
    </source>
</evidence>
<keyword evidence="3" id="KW-0813">Transport</keyword>